<dbReference type="Pfam" id="PF03171">
    <property type="entry name" value="2OG-FeII_Oxy"/>
    <property type="match status" value="1"/>
</dbReference>
<dbReference type="STRING" id="105785.A0A2J7RGC0"/>
<dbReference type="GO" id="GO:0046872">
    <property type="term" value="F:metal ion binding"/>
    <property type="evidence" value="ECO:0007669"/>
    <property type="project" value="UniProtKB-KW"/>
</dbReference>
<dbReference type="OrthoDB" id="288590at2759"/>
<dbReference type="SUPFAM" id="SSF51197">
    <property type="entry name" value="Clavaminate synthase-like"/>
    <property type="match status" value="1"/>
</dbReference>
<evidence type="ECO:0000313" key="3">
    <source>
        <dbReference type="EMBL" id="PNF39860.1"/>
    </source>
</evidence>
<name>A0A2J7RGC0_9NEOP</name>
<dbReference type="PROSITE" id="PS51471">
    <property type="entry name" value="FE2OG_OXY"/>
    <property type="match status" value="1"/>
</dbReference>
<dbReference type="InterPro" id="IPR050231">
    <property type="entry name" value="Iron_ascorbate_oxido_reductase"/>
</dbReference>
<accession>A0A2J7RGC0</accession>
<keyword evidence="1" id="KW-0408">Iron</keyword>
<proteinExistence type="inferred from homology"/>
<dbReference type="FunCoup" id="A0A2J7RGC0">
    <property type="interactions" value="1"/>
</dbReference>
<keyword evidence="1" id="KW-0479">Metal-binding</keyword>
<dbReference type="InterPro" id="IPR027443">
    <property type="entry name" value="IPNS-like_sf"/>
</dbReference>
<evidence type="ECO:0000259" key="2">
    <source>
        <dbReference type="PROSITE" id="PS51471"/>
    </source>
</evidence>
<dbReference type="InterPro" id="IPR026992">
    <property type="entry name" value="DIOX_N"/>
</dbReference>
<dbReference type="Pfam" id="PF14226">
    <property type="entry name" value="DIOX_N"/>
    <property type="match status" value="1"/>
</dbReference>
<feature type="domain" description="Fe2OG dioxygenase" evidence="2">
    <location>
        <begin position="282"/>
        <end position="390"/>
    </location>
</feature>
<dbReference type="InterPro" id="IPR044861">
    <property type="entry name" value="IPNS-like_FE2OG_OXY"/>
</dbReference>
<organism evidence="3 4">
    <name type="scientific">Cryptotermes secundus</name>
    <dbReference type="NCBI Taxonomy" id="105785"/>
    <lineage>
        <taxon>Eukaryota</taxon>
        <taxon>Metazoa</taxon>
        <taxon>Ecdysozoa</taxon>
        <taxon>Arthropoda</taxon>
        <taxon>Hexapoda</taxon>
        <taxon>Insecta</taxon>
        <taxon>Pterygota</taxon>
        <taxon>Neoptera</taxon>
        <taxon>Polyneoptera</taxon>
        <taxon>Dictyoptera</taxon>
        <taxon>Blattodea</taxon>
        <taxon>Blattoidea</taxon>
        <taxon>Termitoidae</taxon>
        <taxon>Kalotermitidae</taxon>
        <taxon>Cryptotermitinae</taxon>
        <taxon>Cryptotermes</taxon>
    </lineage>
</organism>
<dbReference type="Gene3D" id="2.60.120.330">
    <property type="entry name" value="B-lactam Antibiotic, Isopenicillin N Synthase, Chain"/>
    <property type="match status" value="1"/>
</dbReference>
<dbReference type="InParanoid" id="A0A2J7RGC0"/>
<gene>
    <name evidence="3" type="ORF">B7P43_G02640</name>
</gene>
<protein>
    <recommendedName>
        <fullName evidence="2">Fe2OG dioxygenase domain-containing protein</fullName>
    </recommendedName>
</protein>
<comment type="similarity">
    <text evidence="1">Belongs to the iron/ascorbate-dependent oxidoreductase family.</text>
</comment>
<comment type="caution">
    <text evidence="3">The sequence shown here is derived from an EMBL/GenBank/DDBJ whole genome shotgun (WGS) entry which is preliminary data.</text>
</comment>
<dbReference type="GO" id="GO:0016491">
    <property type="term" value="F:oxidoreductase activity"/>
    <property type="evidence" value="ECO:0007669"/>
    <property type="project" value="UniProtKB-KW"/>
</dbReference>
<dbReference type="EMBL" id="NEVH01004402">
    <property type="protein sequence ID" value="PNF39860.1"/>
    <property type="molecule type" value="Genomic_DNA"/>
</dbReference>
<reference evidence="3 4" key="1">
    <citation type="submission" date="2017-12" db="EMBL/GenBank/DDBJ databases">
        <title>Hemimetabolous genomes reveal molecular basis of termite eusociality.</title>
        <authorList>
            <person name="Harrison M.C."/>
            <person name="Jongepier E."/>
            <person name="Robertson H.M."/>
            <person name="Arning N."/>
            <person name="Bitard-Feildel T."/>
            <person name="Chao H."/>
            <person name="Childers C.P."/>
            <person name="Dinh H."/>
            <person name="Doddapaneni H."/>
            <person name="Dugan S."/>
            <person name="Gowin J."/>
            <person name="Greiner C."/>
            <person name="Han Y."/>
            <person name="Hu H."/>
            <person name="Hughes D.S.T."/>
            <person name="Huylmans A.-K."/>
            <person name="Kemena C."/>
            <person name="Kremer L.P.M."/>
            <person name="Lee S.L."/>
            <person name="Lopez-Ezquerra A."/>
            <person name="Mallet L."/>
            <person name="Monroy-Kuhn J.M."/>
            <person name="Moser A."/>
            <person name="Murali S.C."/>
            <person name="Muzny D.M."/>
            <person name="Otani S."/>
            <person name="Piulachs M.-D."/>
            <person name="Poelchau M."/>
            <person name="Qu J."/>
            <person name="Schaub F."/>
            <person name="Wada-Katsumata A."/>
            <person name="Worley K.C."/>
            <person name="Xie Q."/>
            <person name="Ylla G."/>
            <person name="Poulsen M."/>
            <person name="Gibbs R.A."/>
            <person name="Schal C."/>
            <person name="Richards S."/>
            <person name="Belles X."/>
            <person name="Korb J."/>
            <person name="Bornberg-Bauer E."/>
        </authorList>
    </citation>
    <scope>NUCLEOTIDE SEQUENCE [LARGE SCALE GENOMIC DNA]</scope>
    <source>
        <tissue evidence="3">Whole body</tissue>
    </source>
</reference>
<evidence type="ECO:0000313" key="4">
    <source>
        <dbReference type="Proteomes" id="UP000235965"/>
    </source>
</evidence>
<keyword evidence="4" id="KW-1185">Reference proteome</keyword>
<dbReference type="PANTHER" id="PTHR47990">
    <property type="entry name" value="2-OXOGLUTARATE (2OG) AND FE(II)-DEPENDENT OXYGENASE SUPERFAMILY PROTEIN-RELATED"/>
    <property type="match status" value="1"/>
</dbReference>
<dbReference type="InterPro" id="IPR005123">
    <property type="entry name" value="Oxoglu/Fe-dep_dioxygenase_dom"/>
</dbReference>
<dbReference type="Proteomes" id="UP000235965">
    <property type="component" value="Unassembled WGS sequence"/>
</dbReference>
<keyword evidence="1" id="KW-0560">Oxidoreductase</keyword>
<evidence type="ECO:0000256" key="1">
    <source>
        <dbReference type="RuleBase" id="RU003682"/>
    </source>
</evidence>
<dbReference type="AlphaFoldDB" id="A0A2J7RGC0"/>
<sequence length="446" mass="50150">MSSDIEAIMKEKINSSQKFSLHIDESTDISGHAQLLAYIRYIDGDVIATNFFIRDSRNLEGQVAVFIWPTNRVVRLYPPAKGSLFVASYDSQGYGGGSQPRIRTGAQGIESESKLRYDRHITLGTFCCPSGTVDVPCKSTVRRVAAQLHRALSEKGLALLVNHGIPEDKIRAVYNAFDKFCDLPEDARNTYRRISPCNHGYVSPGTERFSREHIEEMRHTFNICWLDRKLPEAEVQGFQSVVTSLAQDFQKLATLLLRVLASSLDLQAEYFLHSHSNMFEEGNESCMRLLYYPPLGAPPTPGVTRCGEHADYGTFTLLAQDCEGGLEVQASNHRWSRVGHLPGSILINTGELLASWTNATYPALRHRVVVPEQPKIRSKGRHSIAFFVHPDNNTPITPIQCLMTKAEQPSPNSCSVKNRKSHHAKHNTIYTAYQHLQMRFRETYAS</sequence>